<evidence type="ECO:0000256" key="1">
    <source>
        <dbReference type="ARBA" id="ARBA00007816"/>
    </source>
</evidence>
<comment type="similarity">
    <text evidence="1">Belongs to the HerA family.</text>
</comment>
<evidence type="ECO:0000256" key="2">
    <source>
        <dbReference type="ARBA" id="ARBA00034617"/>
    </source>
</evidence>
<comment type="catalytic activity">
    <reaction evidence="3">
        <text>ATP + H2O = ADP + phosphate + H(+)</text>
        <dbReference type="Rhea" id="RHEA:13065"/>
        <dbReference type="ChEBI" id="CHEBI:15377"/>
        <dbReference type="ChEBI" id="CHEBI:15378"/>
        <dbReference type="ChEBI" id="CHEBI:30616"/>
        <dbReference type="ChEBI" id="CHEBI:43474"/>
        <dbReference type="ChEBI" id="CHEBI:456216"/>
        <dbReference type="EC" id="5.6.2.3"/>
    </reaction>
</comment>
<dbReference type="InterPro" id="IPR027417">
    <property type="entry name" value="P-loop_NTPase"/>
</dbReference>
<evidence type="ECO:0000313" key="6">
    <source>
        <dbReference type="EMBL" id="PSN87001.1"/>
    </source>
</evidence>
<dbReference type="Gene3D" id="3.40.50.300">
    <property type="entry name" value="P-loop containing nucleotide triphosphate hydrolases"/>
    <property type="match status" value="2"/>
</dbReference>
<dbReference type="Proteomes" id="UP000240322">
    <property type="component" value="Unassembled WGS sequence"/>
</dbReference>
<comment type="catalytic activity">
    <reaction evidence="4">
        <text>ATP + H2O = ADP + phosphate + H(+)</text>
        <dbReference type="Rhea" id="RHEA:13065"/>
        <dbReference type="ChEBI" id="CHEBI:15377"/>
        <dbReference type="ChEBI" id="CHEBI:15378"/>
        <dbReference type="ChEBI" id="CHEBI:30616"/>
        <dbReference type="ChEBI" id="CHEBI:43474"/>
        <dbReference type="ChEBI" id="CHEBI:456216"/>
        <dbReference type="EC" id="5.6.2.4"/>
    </reaction>
</comment>
<evidence type="ECO:0000259" key="5">
    <source>
        <dbReference type="Pfam" id="PF01935"/>
    </source>
</evidence>
<protein>
    <recommendedName>
        <fullName evidence="5">Helicase HerA central domain-containing protein</fullName>
    </recommendedName>
</protein>
<evidence type="ECO:0000256" key="4">
    <source>
        <dbReference type="ARBA" id="ARBA00048988"/>
    </source>
</evidence>
<organism evidence="6 7">
    <name type="scientific">Candidatus Marsarchaeota G2 archaeon OSP_D</name>
    <dbReference type="NCBI Taxonomy" id="1978157"/>
    <lineage>
        <taxon>Archaea</taxon>
        <taxon>Candidatus Marsarchaeota</taxon>
        <taxon>Candidatus Marsarchaeota group 2</taxon>
    </lineage>
</organism>
<dbReference type="GO" id="GO:0043139">
    <property type="term" value="F:5'-3' DNA helicase activity"/>
    <property type="evidence" value="ECO:0007669"/>
    <property type="project" value="UniProtKB-EC"/>
</dbReference>
<dbReference type="Pfam" id="PF01935">
    <property type="entry name" value="DUF87"/>
    <property type="match status" value="1"/>
</dbReference>
<dbReference type="AlphaFoldDB" id="A0A2R6AKY5"/>
<dbReference type="InterPro" id="IPR002789">
    <property type="entry name" value="HerA_central"/>
</dbReference>
<dbReference type="PANTHER" id="PTHR42957">
    <property type="entry name" value="HELICASE MJ1565-RELATED"/>
    <property type="match status" value="1"/>
</dbReference>
<comment type="catalytic activity">
    <reaction evidence="2">
        <text>Couples ATP hydrolysis with the unwinding of duplex DNA by translocating in the 3'-5' direction.</text>
        <dbReference type="EC" id="5.6.2.4"/>
    </reaction>
</comment>
<accession>A0A2R6AKY5</accession>
<comment type="caution">
    <text evidence="6">The sequence shown here is derived from an EMBL/GenBank/DDBJ whole genome shotgun (WGS) entry which is preliminary data.</text>
</comment>
<dbReference type="EMBL" id="NEXE01000193">
    <property type="protein sequence ID" value="PSN87001.1"/>
    <property type="molecule type" value="Genomic_DNA"/>
</dbReference>
<gene>
    <name evidence="6" type="ORF">B9Q03_11340</name>
</gene>
<evidence type="ECO:0000313" key="7">
    <source>
        <dbReference type="Proteomes" id="UP000240322"/>
    </source>
</evidence>
<sequence length="603" mass="65560">MGSEGLFDDMGGRFTARLRHHQTLTHTSPGGGRGESISVRSRLGVLEARFDLEVLDRLHEPCFVAIERVLGGIHTRGGGDAGKAYLVYEVTGVSPTHYQMLAMNTALPTVIRKEYLNTIYEGWGVSDETWVDVHCAPTGYMVVEDGGRPVFTRSSLVPLAGAPAHLLSREATRSFLCVEGGVPIGTILGFDIELTVDIHSLVKYHAGVFGFTGTGKSNLTSLIVRQSLDAWGGDGTVVVFDVAGEYAVNLADMLATGGILYSPEELGDVDSLLESQTLPETLESKISAEQLRAWAGGLVDDGRVRPLQLGDEGGGGITLGFLLDTLRGYKDDRKTGAVQAAVLIERIRVIASEGGLELDVPVESLPAEARGELSEAISQTLGGLNDRSSLYTDLSAVLSVLEGGGGRAQGVDGGSGANTPESVALQAVSKDAPPLIIVYTPEPRDARVASSRFISRLLYLKKHGYRRRVGVVLDEAQEFIPYDTRRDDLTLQSSLAVESLLRQGRKYRAHCVLATQRVAHLNTNALQQLHSYFVSTMPRYYDRLVVAEAFSLNYEVLERTTELDTGQWLFVSFKSTKQRNVPVFIQTPNNEDKVAEWFRMVSS</sequence>
<reference evidence="6 7" key="1">
    <citation type="submission" date="2017-04" db="EMBL/GenBank/DDBJ databases">
        <title>Novel microbial lineages endemic to geothermal iron-oxide mats fill important gaps in the evolutionary history of Archaea.</title>
        <authorList>
            <person name="Jay Z.J."/>
            <person name="Beam J.P."/>
            <person name="Dlakic M."/>
            <person name="Rusch D.B."/>
            <person name="Kozubal M.A."/>
            <person name="Inskeep W.P."/>
        </authorList>
    </citation>
    <scope>NUCLEOTIDE SEQUENCE [LARGE SCALE GENOMIC DNA]</scope>
    <source>
        <strain evidence="6">OSP_D</strain>
    </source>
</reference>
<dbReference type="PANTHER" id="PTHR42957:SF1">
    <property type="entry name" value="HELICASE MJ1565-RELATED"/>
    <property type="match status" value="1"/>
</dbReference>
<proteinExistence type="inferred from homology"/>
<dbReference type="InterPro" id="IPR008571">
    <property type="entry name" value="HerA-like"/>
</dbReference>
<dbReference type="SUPFAM" id="SSF52540">
    <property type="entry name" value="P-loop containing nucleoside triphosphate hydrolases"/>
    <property type="match status" value="1"/>
</dbReference>
<evidence type="ECO:0000256" key="3">
    <source>
        <dbReference type="ARBA" id="ARBA00048954"/>
    </source>
</evidence>
<dbReference type="GO" id="GO:0043138">
    <property type="term" value="F:3'-5' DNA helicase activity"/>
    <property type="evidence" value="ECO:0007669"/>
    <property type="project" value="UniProtKB-EC"/>
</dbReference>
<name>A0A2R6AKY5_9ARCH</name>
<feature type="domain" description="Helicase HerA central" evidence="5">
    <location>
        <begin position="183"/>
        <end position="265"/>
    </location>
</feature>